<dbReference type="InterPro" id="IPR006195">
    <property type="entry name" value="aa-tRNA-synth_II"/>
</dbReference>
<dbReference type="PRINTS" id="PR01042">
    <property type="entry name" value="TRNASYNTHASP"/>
</dbReference>
<dbReference type="Pfam" id="PF20917">
    <property type="entry name" value="AsnRS_N"/>
    <property type="match status" value="1"/>
</dbReference>
<proteinExistence type="inferred from homology"/>
<name>A0A2X0KED7_9BASI</name>
<dbReference type="Pfam" id="PF01336">
    <property type="entry name" value="tRNA_anti-codon"/>
    <property type="match status" value="1"/>
</dbReference>
<evidence type="ECO:0000259" key="13">
    <source>
        <dbReference type="PROSITE" id="PS50862"/>
    </source>
</evidence>
<evidence type="ECO:0000256" key="12">
    <source>
        <dbReference type="SAM" id="Coils"/>
    </source>
</evidence>
<organism evidence="14 15">
    <name type="scientific">Microbotryum saponariae</name>
    <dbReference type="NCBI Taxonomy" id="289078"/>
    <lineage>
        <taxon>Eukaryota</taxon>
        <taxon>Fungi</taxon>
        <taxon>Dikarya</taxon>
        <taxon>Basidiomycota</taxon>
        <taxon>Pucciniomycotina</taxon>
        <taxon>Microbotryomycetes</taxon>
        <taxon>Microbotryales</taxon>
        <taxon>Microbotryaceae</taxon>
        <taxon>Microbotryum</taxon>
    </lineage>
</organism>
<keyword evidence="6" id="KW-0547">Nucleotide-binding</keyword>
<dbReference type="GO" id="GO:0003676">
    <property type="term" value="F:nucleic acid binding"/>
    <property type="evidence" value="ECO:0007669"/>
    <property type="project" value="InterPro"/>
</dbReference>
<dbReference type="Gene3D" id="3.30.1910.20">
    <property type="entry name" value="asparaginyl-tRNA synthetase, N-terminal domain"/>
    <property type="match status" value="1"/>
</dbReference>
<evidence type="ECO:0000256" key="5">
    <source>
        <dbReference type="ARBA" id="ARBA00022598"/>
    </source>
</evidence>
<dbReference type="CDD" id="cd04323">
    <property type="entry name" value="AsnRS_cyto_like_N"/>
    <property type="match status" value="1"/>
</dbReference>
<evidence type="ECO:0000256" key="10">
    <source>
        <dbReference type="ARBA" id="ARBA00029886"/>
    </source>
</evidence>
<dbReference type="Proteomes" id="UP000249723">
    <property type="component" value="Unassembled WGS sequence"/>
</dbReference>
<dbReference type="STRING" id="289078.A0A2X0KED7"/>
<dbReference type="GO" id="GO:0005524">
    <property type="term" value="F:ATP binding"/>
    <property type="evidence" value="ECO:0007669"/>
    <property type="project" value="UniProtKB-KW"/>
</dbReference>
<keyword evidence="15" id="KW-1185">Reference proteome</keyword>
<dbReference type="GO" id="GO:0006421">
    <property type="term" value="P:asparaginyl-tRNA aminoacylation"/>
    <property type="evidence" value="ECO:0007669"/>
    <property type="project" value="InterPro"/>
</dbReference>
<dbReference type="InterPro" id="IPR002312">
    <property type="entry name" value="Asp/Asn-tRNA-synth_IIb"/>
</dbReference>
<evidence type="ECO:0000256" key="2">
    <source>
        <dbReference type="ARBA" id="ARBA00008226"/>
    </source>
</evidence>
<dbReference type="InterPro" id="IPR048952">
    <property type="entry name" value="AsnRS_N"/>
</dbReference>
<feature type="coiled-coil region" evidence="12">
    <location>
        <begin position="89"/>
        <end position="125"/>
    </location>
</feature>
<dbReference type="InterPro" id="IPR045864">
    <property type="entry name" value="aa-tRNA-synth_II/BPL/LPL"/>
</dbReference>
<dbReference type="OrthoDB" id="1931232at2759"/>
<evidence type="ECO:0000313" key="15">
    <source>
        <dbReference type="Proteomes" id="UP000249723"/>
    </source>
</evidence>
<evidence type="ECO:0000256" key="8">
    <source>
        <dbReference type="ARBA" id="ARBA00022917"/>
    </source>
</evidence>
<dbReference type="GO" id="GO:0005737">
    <property type="term" value="C:cytoplasm"/>
    <property type="evidence" value="ECO:0007669"/>
    <property type="project" value="UniProtKB-SubCell"/>
</dbReference>
<keyword evidence="4" id="KW-0963">Cytoplasm</keyword>
<dbReference type="Gene3D" id="3.30.930.10">
    <property type="entry name" value="Bira Bifunctional Protein, Domain 2"/>
    <property type="match status" value="1"/>
</dbReference>
<feature type="domain" description="Aminoacyl-transfer RNA synthetases class-II family profile" evidence="13">
    <location>
        <begin position="278"/>
        <end position="580"/>
    </location>
</feature>
<comment type="similarity">
    <text evidence="2">Belongs to the class-II aminoacyl-tRNA synthetase family.</text>
</comment>
<keyword evidence="12" id="KW-0175">Coiled coil</keyword>
<evidence type="ECO:0000256" key="3">
    <source>
        <dbReference type="ARBA" id="ARBA00012816"/>
    </source>
</evidence>
<dbReference type="InterPro" id="IPR004522">
    <property type="entry name" value="Asn-tRNA-ligase"/>
</dbReference>
<dbReference type="InterPro" id="IPR004364">
    <property type="entry name" value="Aa-tRNA-synt_II"/>
</dbReference>
<evidence type="ECO:0000256" key="7">
    <source>
        <dbReference type="ARBA" id="ARBA00022840"/>
    </source>
</evidence>
<evidence type="ECO:0000256" key="6">
    <source>
        <dbReference type="ARBA" id="ARBA00022741"/>
    </source>
</evidence>
<dbReference type="Gene3D" id="2.40.50.140">
    <property type="entry name" value="Nucleic acid-binding proteins"/>
    <property type="match status" value="1"/>
</dbReference>
<evidence type="ECO:0000256" key="4">
    <source>
        <dbReference type="ARBA" id="ARBA00022490"/>
    </source>
</evidence>
<keyword evidence="8" id="KW-0648">Protein biosynthesis</keyword>
<accession>A0A2X0KED7</accession>
<reference evidence="15" key="1">
    <citation type="submission" date="2016-10" db="EMBL/GenBank/DDBJ databases">
        <authorList>
            <person name="Jeantristanb JTB J.-T."/>
            <person name="Ricardo R."/>
        </authorList>
    </citation>
    <scope>NUCLEOTIDE SEQUENCE [LARGE SCALE GENOMIC DNA]</scope>
</reference>
<dbReference type="EC" id="6.1.1.22" evidence="3"/>
<dbReference type="EMBL" id="FMWP01000014">
    <property type="protein sequence ID" value="SCZ90757.1"/>
    <property type="molecule type" value="Genomic_DNA"/>
</dbReference>
<dbReference type="Pfam" id="PF00152">
    <property type="entry name" value="tRNA-synt_2"/>
    <property type="match status" value="1"/>
</dbReference>
<dbReference type="PANTHER" id="PTHR22594:SF16">
    <property type="entry name" value="ASPARAGINE--TRNA LIGASE, CYTOPLASMIC"/>
    <property type="match status" value="1"/>
</dbReference>
<evidence type="ECO:0000256" key="9">
    <source>
        <dbReference type="ARBA" id="ARBA00023146"/>
    </source>
</evidence>
<dbReference type="SUPFAM" id="SSF50249">
    <property type="entry name" value="Nucleic acid-binding proteins"/>
    <property type="match status" value="1"/>
</dbReference>
<dbReference type="GO" id="GO:0004816">
    <property type="term" value="F:asparagine-tRNA ligase activity"/>
    <property type="evidence" value="ECO:0007669"/>
    <property type="project" value="UniProtKB-EC"/>
</dbReference>
<comment type="subcellular location">
    <subcellularLocation>
        <location evidence="1">Cytoplasm</location>
    </subcellularLocation>
</comment>
<comment type="catalytic activity">
    <reaction evidence="11">
        <text>tRNA(Asn) + L-asparagine + ATP = L-asparaginyl-tRNA(Asn) + AMP + diphosphate + H(+)</text>
        <dbReference type="Rhea" id="RHEA:11180"/>
        <dbReference type="Rhea" id="RHEA-COMP:9659"/>
        <dbReference type="Rhea" id="RHEA-COMP:9674"/>
        <dbReference type="ChEBI" id="CHEBI:15378"/>
        <dbReference type="ChEBI" id="CHEBI:30616"/>
        <dbReference type="ChEBI" id="CHEBI:33019"/>
        <dbReference type="ChEBI" id="CHEBI:58048"/>
        <dbReference type="ChEBI" id="CHEBI:78442"/>
        <dbReference type="ChEBI" id="CHEBI:78515"/>
        <dbReference type="ChEBI" id="CHEBI:456215"/>
        <dbReference type="EC" id="6.1.1.22"/>
    </reaction>
</comment>
<protein>
    <recommendedName>
        <fullName evidence="3">asparagine--tRNA ligase</fullName>
        <ecNumber evidence="3">6.1.1.22</ecNumber>
    </recommendedName>
    <alternativeName>
        <fullName evidence="10">Asparaginyl-tRNA synthetase</fullName>
    </alternativeName>
</protein>
<dbReference type="NCBIfam" id="TIGR00457">
    <property type="entry name" value="asnS"/>
    <property type="match status" value="1"/>
</dbReference>
<evidence type="ECO:0000313" key="14">
    <source>
        <dbReference type="EMBL" id="SCZ90757.1"/>
    </source>
</evidence>
<evidence type="ECO:0000256" key="1">
    <source>
        <dbReference type="ARBA" id="ARBA00004496"/>
    </source>
</evidence>
<dbReference type="PROSITE" id="PS50862">
    <property type="entry name" value="AA_TRNA_LIGASE_II"/>
    <property type="match status" value="1"/>
</dbReference>
<keyword evidence="7" id="KW-0067">ATP-binding</keyword>
<dbReference type="PANTHER" id="PTHR22594">
    <property type="entry name" value="ASPARTYL/LYSYL-TRNA SYNTHETASE"/>
    <property type="match status" value="1"/>
</dbReference>
<dbReference type="CDD" id="cd00776">
    <property type="entry name" value="AsxRS_core"/>
    <property type="match status" value="1"/>
</dbReference>
<keyword evidence="5" id="KW-0436">Ligase</keyword>
<evidence type="ECO:0000256" key="11">
    <source>
        <dbReference type="ARBA" id="ARBA00047844"/>
    </source>
</evidence>
<dbReference type="SUPFAM" id="SSF55681">
    <property type="entry name" value="Class II aaRS and biotin synthetases"/>
    <property type="match status" value="1"/>
</dbReference>
<dbReference type="InterPro" id="IPR004365">
    <property type="entry name" value="NA-bd_OB_tRNA"/>
</dbReference>
<dbReference type="AlphaFoldDB" id="A0A2X0KED7"/>
<gene>
    <name evidence="14" type="ORF">BZ3500_MVSOF-1268-A1-R1_CHR1-3G02220</name>
</gene>
<sequence length="736" mass="81601">MAELLQKGKDQIVDALSQATAAVSLDSTSAVHIDEAAGDDSTGDGSTRAPFKTLLGTYIARGDNVAALTRQTKESVTEPTYEPVTASAIKKAKKLYLQHQTKLARQEELRKKDELEGAAKRAAEQKKLDDARAIVIEQPTTAATKIKIRSAIAKRGERVRIFGWVHRLRQQGAMIFIVLRDGTGYLQCVLTGKLPLTYDALTLTLESTIEITGTINELPAGKTAPDNHELTPDWFSVVGKAPGGDEAFLNKVSEDRDPSLLADARHLVLRGETASTVLKVRAALLQSFRDSYANLGLLEVTPPCMVQTQVEGGSTLFSFDYYGAPAYLTQSSQLYLETCLPSLGDVFCVAESFRAEKSHTRRHLSEYTHVEAELAFLTFNELLDHLEEVICQTVDRVLADPKLKAMIDSLWPAGESFQAPQRPFMRMDYRDAIKYLNDHNIFRPGPDGVDGPHQVGDDIAEAAERKMTDQIGKPIFLVGFPKEIKSFYMQRIKGDEGYTESVDLLMPNVGEIVGGSMRMDNLEELMSALKHEGIDPAPYYWYTDQRKYGTSPHGGYGLGLERLLAWLCNRYTVRDCSLYPRPLAMAVVSPYISAQLSISHTHIPKPSFPSHSVRFRLRIHRFHRPWTRRDRKCPAGAAHLIRGCLIPDGKRVATQRIVSIDCLLTVCKPWPCSREHRLCARLCEVKARPRPADLIFRRGSSTLGAQTDPEVSAQFVTSSLCSCHAVSVCVSVGGGR</sequence>
<keyword evidence="9" id="KW-0030">Aminoacyl-tRNA synthetase</keyword>
<dbReference type="InterPro" id="IPR012340">
    <property type="entry name" value="NA-bd_OB-fold"/>
</dbReference>